<evidence type="ECO:0000313" key="2">
    <source>
        <dbReference type="EMBL" id="THG91963.1"/>
    </source>
</evidence>
<dbReference type="AlphaFoldDB" id="A0A4S4K2S4"/>
<dbReference type="OrthoDB" id="2213517at2"/>
<evidence type="ECO:0000313" key="3">
    <source>
        <dbReference type="Proteomes" id="UP000297014"/>
    </source>
</evidence>
<dbReference type="Proteomes" id="UP000297014">
    <property type="component" value="Unassembled WGS sequence"/>
</dbReference>
<dbReference type="Gene3D" id="3.40.630.30">
    <property type="match status" value="1"/>
</dbReference>
<dbReference type="GO" id="GO:0016747">
    <property type="term" value="F:acyltransferase activity, transferring groups other than amino-acyl groups"/>
    <property type="evidence" value="ECO:0007669"/>
    <property type="project" value="InterPro"/>
</dbReference>
<dbReference type="PROSITE" id="PS51186">
    <property type="entry name" value="GNAT"/>
    <property type="match status" value="1"/>
</dbReference>
<dbReference type="InterPro" id="IPR000182">
    <property type="entry name" value="GNAT_dom"/>
</dbReference>
<reference evidence="2 3" key="1">
    <citation type="submission" date="2014-01" db="EMBL/GenBank/DDBJ databases">
        <title>Draft genome sequencing of Bacillus alcalophilus CGMCC 1.3604.</title>
        <authorList>
            <person name="Yang J."/>
            <person name="Diao L."/>
            <person name="Yang S."/>
        </authorList>
    </citation>
    <scope>NUCLEOTIDE SEQUENCE [LARGE SCALE GENOMIC DNA]</scope>
    <source>
        <strain evidence="2 3">CGMCC 1.3604</strain>
    </source>
</reference>
<gene>
    <name evidence="2" type="ORF">AJ85_00420</name>
</gene>
<dbReference type="Pfam" id="PF18467">
    <property type="entry name" value="DUF5613"/>
    <property type="match status" value="1"/>
</dbReference>
<name>A0A4S4K2S4_ALKAL</name>
<dbReference type="RefSeq" id="WP_003323853.1">
    <property type="nucleotide sequence ID" value="NZ_JALP01000033.1"/>
</dbReference>
<dbReference type="CDD" id="cd04301">
    <property type="entry name" value="NAT_SF"/>
    <property type="match status" value="1"/>
</dbReference>
<dbReference type="Pfam" id="PF13673">
    <property type="entry name" value="Acetyltransf_10"/>
    <property type="match status" value="1"/>
</dbReference>
<accession>A0A4S4K2S4</accession>
<dbReference type="EMBL" id="JALP01000033">
    <property type="protein sequence ID" value="THG91963.1"/>
    <property type="molecule type" value="Genomic_DNA"/>
</dbReference>
<dbReference type="InterPro" id="IPR040549">
    <property type="entry name" value="DUF5613"/>
</dbReference>
<proteinExistence type="predicted"/>
<protein>
    <recommendedName>
        <fullName evidence="1">N-acetyltransferase domain-containing protein</fullName>
    </recommendedName>
</protein>
<sequence>MKITFKDTFELGDIIFENDLFSHSHFAKVKIMYDANFVEFKVMPSLEQFIMAERYLKKFHQKNNQEHVKFFFPENAVLPSEINEYLQQSAYSFAKMELYKIRADDFAGGPPAKSVTVEQVNEYNLEDFLTLHHRFNSEYGNEFATRKNQVLKEQWNQVDFSFYLAYFESKPVGVLNAIQTENVIEIDNLHVDDNYQKRGIGRQLQKAVMNEFPDKTVILIADGDDTPREMYQKQGYQYLSFMYEVLKTWGK</sequence>
<feature type="domain" description="N-acetyltransferase" evidence="1">
    <location>
        <begin position="115"/>
        <end position="251"/>
    </location>
</feature>
<evidence type="ECO:0000259" key="1">
    <source>
        <dbReference type="PROSITE" id="PS51186"/>
    </source>
</evidence>
<dbReference type="InterPro" id="IPR016181">
    <property type="entry name" value="Acyl_CoA_acyltransferase"/>
</dbReference>
<dbReference type="SUPFAM" id="SSF55729">
    <property type="entry name" value="Acyl-CoA N-acyltransferases (Nat)"/>
    <property type="match status" value="1"/>
</dbReference>
<comment type="caution">
    <text evidence="2">The sequence shown here is derived from an EMBL/GenBank/DDBJ whole genome shotgun (WGS) entry which is preliminary data.</text>
</comment>
<organism evidence="2 3">
    <name type="scientific">Alkalihalobacillus alcalophilus ATCC 27647 = CGMCC 1.3604</name>
    <dbReference type="NCBI Taxonomy" id="1218173"/>
    <lineage>
        <taxon>Bacteria</taxon>
        <taxon>Bacillati</taxon>
        <taxon>Bacillota</taxon>
        <taxon>Bacilli</taxon>
        <taxon>Bacillales</taxon>
        <taxon>Bacillaceae</taxon>
        <taxon>Alkalihalobacillus</taxon>
    </lineage>
</organism>